<feature type="compositionally biased region" description="Polar residues" evidence="1">
    <location>
        <begin position="24"/>
        <end position="35"/>
    </location>
</feature>
<protein>
    <submittedName>
        <fullName evidence="2">Uncharacterized protein</fullName>
    </submittedName>
</protein>
<evidence type="ECO:0000313" key="2">
    <source>
        <dbReference type="EMBL" id="KAK1736685.1"/>
    </source>
</evidence>
<feature type="non-terminal residue" evidence="2">
    <location>
        <position position="98"/>
    </location>
</feature>
<proteinExistence type="predicted"/>
<feature type="compositionally biased region" description="Pro residues" evidence="1">
    <location>
        <begin position="39"/>
        <end position="62"/>
    </location>
</feature>
<keyword evidence="3" id="KW-1185">Reference proteome</keyword>
<gene>
    <name evidence="2" type="ORF">QTG54_012707</name>
</gene>
<feature type="region of interest" description="Disordered" evidence="1">
    <location>
        <begin position="1"/>
        <end position="68"/>
    </location>
</feature>
<evidence type="ECO:0000256" key="1">
    <source>
        <dbReference type="SAM" id="MobiDB-lite"/>
    </source>
</evidence>
<reference evidence="2" key="1">
    <citation type="submission" date="2023-06" db="EMBL/GenBank/DDBJ databases">
        <title>Survivors Of The Sea: Transcriptome response of Skeletonema marinoi to long-term dormancy.</title>
        <authorList>
            <person name="Pinder M.I.M."/>
            <person name="Kourtchenko O."/>
            <person name="Robertson E.K."/>
            <person name="Larsson T."/>
            <person name="Maumus F."/>
            <person name="Osuna-Cruz C.M."/>
            <person name="Vancaester E."/>
            <person name="Stenow R."/>
            <person name="Vandepoele K."/>
            <person name="Ploug H."/>
            <person name="Bruchert V."/>
            <person name="Godhe A."/>
            <person name="Topel M."/>
        </authorList>
    </citation>
    <scope>NUCLEOTIDE SEQUENCE</scope>
    <source>
        <strain evidence="2">R05AC</strain>
    </source>
</reference>
<organism evidence="2 3">
    <name type="scientific">Skeletonema marinoi</name>
    <dbReference type="NCBI Taxonomy" id="267567"/>
    <lineage>
        <taxon>Eukaryota</taxon>
        <taxon>Sar</taxon>
        <taxon>Stramenopiles</taxon>
        <taxon>Ochrophyta</taxon>
        <taxon>Bacillariophyta</taxon>
        <taxon>Coscinodiscophyceae</taxon>
        <taxon>Thalassiosirophycidae</taxon>
        <taxon>Thalassiosirales</taxon>
        <taxon>Skeletonemataceae</taxon>
        <taxon>Skeletonema</taxon>
        <taxon>Skeletonema marinoi-dohrnii complex</taxon>
    </lineage>
</organism>
<name>A0AAD8Y0R0_9STRA</name>
<comment type="caution">
    <text evidence="2">The sequence shown here is derived from an EMBL/GenBank/DDBJ whole genome shotgun (WGS) entry which is preliminary data.</text>
</comment>
<dbReference type="Proteomes" id="UP001224775">
    <property type="component" value="Unassembled WGS sequence"/>
</dbReference>
<dbReference type="AlphaFoldDB" id="A0AAD8Y0R0"/>
<accession>A0AAD8Y0R0</accession>
<dbReference type="EMBL" id="JATAAI010000028">
    <property type="protein sequence ID" value="KAK1736685.1"/>
    <property type="molecule type" value="Genomic_DNA"/>
</dbReference>
<sequence>HGVDSKQHLCNQSKGIKRHKKDLSNTYLLPSSKCTSLPLSPPLWPLPPPSPPPPRSPDPPPSDNTSDLEVWLIPVTPRLTKMRIPVSPSLPPLHSRNT</sequence>
<evidence type="ECO:0000313" key="3">
    <source>
        <dbReference type="Proteomes" id="UP001224775"/>
    </source>
</evidence>